<reference evidence="2 3" key="1">
    <citation type="journal article" date="2015" name="Microbiome">
        <title>Genomic resolution of linkages in carbon, nitrogen, and sulfur cycling among widespread estuary sediment bacteria.</title>
        <authorList>
            <person name="Baker B.J."/>
            <person name="Lazar C.S."/>
            <person name="Teske A.P."/>
            <person name="Dick G.J."/>
        </authorList>
    </citation>
    <scope>NUCLEOTIDE SEQUENCE [LARGE SCALE GENOMIC DNA]</scope>
    <source>
        <strain evidence="2">SM23_42</strain>
    </source>
</reference>
<dbReference type="SUPFAM" id="SSF53335">
    <property type="entry name" value="S-adenosyl-L-methionine-dependent methyltransferases"/>
    <property type="match status" value="1"/>
</dbReference>
<dbReference type="CDD" id="cd02440">
    <property type="entry name" value="AdoMet_MTases"/>
    <property type="match status" value="1"/>
</dbReference>
<feature type="domain" description="Methyltransferase" evidence="1">
    <location>
        <begin position="47"/>
        <end position="141"/>
    </location>
</feature>
<evidence type="ECO:0000313" key="3">
    <source>
        <dbReference type="Proteomes" id="UP000051373"/>
    </source>
</evidence>
<evidence type="ECO:0000259" key="1">
    <source>
        <dbReference type="Pfam" id="PF13649"/>
    </source>
</evidence>
<dbReference type="Gene3D" id="3.40.50.150">
    <property type="entry name" value="Vaccinia Virus protein VP39"/>
    <property type="match status" value="1"/>
</dbReference>
<gene>
    <name evidence="2" type="ORF">AMJ83_11665</name>
</gene>
<dbReference type="STRING" id="1703779.AMJ83_11665"/>
<dbReference type="InterPro" id="IPR041698">
    <property type="entry name" value="Methyltransf_25"/>
</dbReference>
<accession>A0A0S8FNF8</accession>
<dbReference type="InterPro" id="IPR029063">
    <property type="entry name" value="SAM-dependent_MTases_sf"/>
</dbReference>
<proteinExistence type="predicted"/>
<dbReference type="Gene3D" id="2.20.25.110">
    <property type="entry name" value="S-adenosyl-L-methionine-dependent methyltransferases"/>
    <property type="match status" value="1"/>
</dbReference>
<comment type="caution">
    <text evidence="2">The sequence shown here is derived from an EMBL/GenBank/DDBJ whole genome shotgun (WGS) entry which is preliminary data.</text>
</comment>
<organism evidence="2 3">
    <name type="scientific">candidate division WOR_3 bacterium SM23_42</name>
    <dbReference type="NCBI Taxonomy" id="1703779"/>
    <lineage>
        <taxon>Bacteria</taxon>
        <taxon>Bacteria division WOR-3</taxon>
    </lineage>
</organism>
<evidence type="ECO:0000313" key="2">
    <source>
        <dbReference type="EMBL" id="KPK62078.1"/>
    </source>
</evidence>
<name>A0A0S8FNF8_UNCW3</name>
<dbReference type="Pfam" id="PF13649">
    <property type="entry name" value="Methyltransf_25"/>
    <property type="match status" value="1"/>
</dbReference>
<sequence length="250" mass="29040">MKSDFYNLAFSTIAPYYDKLMSFVNYPGWVAYIEKIIVLSNIKEKLIFDLACGTGVCLDLWLDRGYEVIGLDKSLNMLRVTKKKLAEKNRGLLINGDMRNFKLARQMPIITCLYDSLNYLLTEAELLHCYRRVYDALSDDGIFVFDMNTIHSLRDEWGNNTFQRRDEGLFSIWSNSFDPNSDISSLSITLHVRRNGEELVLREHHQERGYPLSRVEELLNEAGFTISLYRHLTFTPATENDLRIMGVARK</sequence>
<protein>
    <recommendedName>
        <fullName evidence="1">Methyltransferase domain-containing protein</fullName>
    </recommendedName>
</protein>
<dbReference type="EMBL" id="LJUJ01000055">
    <property type="protein sequence ID" value="KPK62078.1"/>
    <property type="molecule type" value="Genomic_DNA"/>
</dbReference>
<dbReference type="Proteomes" id="UP000051373">
    <property type="component" value="Unassembled WGS sequence"/>
</dbReference>
<dbReference type="AlphaFoldDB" id="A0A0S8FNF8"/>